<protein>
    <recommendedName>
        <fullName evidence="2">Heterokaryon incompatibility domain-containing protein</fullName>
    </recommendedName>
</protein>
<dbReference type="Pfam" id="PF06985">
    <property type="entry name" value="HET"/>
    <property type="match status" value="1"/>
</dbReference>
<dbReference type="EMBL" id="LR026967">
    <property type="protein sequence ID" value="VBB79610.1"/>
    <property type="molecule type" value="Genomic_DNA"/>
</dbReference>
<organism evidence="3 4">
    <name type="scientific">Podospora comata</name>
    <dbReference type="NCBI Taxonomy" id="48703"/>
    <lineage>
        <taxon>Eukaryota</taxon>
        <taxon>Fungi</taxon>
        <taxon>Dikarya</taxon>
        <taxon>Ascomycota</taxon>
        <taxon>Pezizomycotina</taxon>
        <taxon>Sordariomycetes</taxon>
        <taxon>Sordariomycetidae</taxon>
        <taxon>Sordariales</taxon>
        <taxon>Podosporaceae</taxon>
        <taxon>Podospora</taxon>
    </lineage>
</organism>
<evidence type="ECO:0000256" key="1">
    <source>
        <dbReference type="SAM" id="MobiDB-lite"/>
    </source>
</evidence>
<proteinExistence type="predicted"/>
<evidence type="ECO:0000259" key="2">
    <source>
        <dbReference type="Pfam" id="PF06985"/>
    </source>
</evidence>
<reference evidence="3" key="1">
    <citation type="submission" date="2018-02" db="EMBL/GenBank/DDBJ databases">
        <authorList>
            <person name="Silar P."/>
        </authorList>
    </citation>
    <scope>NUCLEOTIDE SEQUENCE [LARGE SCALE GENOMIC DNA]</scope>
    <source>
        <strain evidence="3">T</strain>
    </source>
</reference>
<evidence type="ECO:0000313" key="3">
    <source>
        <dbReference type="EMBL" id="VBB79610.1"/>
    </source>
</evidence>
<dbReference type="InterPro" id="IPR010730">
    <property type="entry name" value="HET"/>
</dbReference>
<dbReference type="PANTHER" id="PTHR33112:SF8">
    <property type="entry name" value="HETEROKARYON INCOMPATIBILITY DOMAIN-CONTAINING PROTEIN"/>
    <property type="match status" value="1"/>
</dbReference>
<dbReference type="Proteomes" id="UP000280685">
    <property type="component" value="Chromosome 4"/>
</dbReference>
<evidence type="ECO:0000313" key="4">
    <source>
        <dbReference type="Proteomes" id="UP000280685"/>
    </source>
</evidence>
<feature type="region of interest" description="Disordered" evidence="1">
    <location>
        <begin position="53"/>
        <end position="78"/>
    </location>
</feature>
<keyword evidence="4" id="KW-1185">Reference proteome</keyword>
<feature type="domain" description="Heterokaryon incompatibility" evidence="2">
    <location>
        <begin position="141"/>
        <end position="289"/>
    </location>
</feature>
<accession>A0ABY6S8R0</accession>
<dbReference type="PANTHER" id="PTHR33112">
    <property type="entry name" value="DOMAIN PROTEIN, PUTATIVE-RELATED"/>
    <property type="match status" value="1"/>
</dbReference>
<name>A0ABY6S8R0_PODCO</name>
<gene>
    <name evidence="3" type="ORF">PODCO_401928</name>
</gene>
<sequence>MLTRMMELMMGPPIRACTQTTNLLFLEYLIFSHIQVREPLYFCCRDDDLQGETDQSARDAQDDPAAWHGGVTGRPLPITDGSTPTDFKFATDCLSKCLSDHGNCSRTDVAHYLPTRVLDVGPPDGSQVPYLLLTEGLRGRYNTLSHCWGGHVPITTRSDNIREHMKAISMNDLPRTFRDAVYITRMLGIRYLWIDSLCILQDSKDDWEKESSNMGDVYKYSYLTIAARSAKNANDGCFFARNQNIVTCQLEYRSPGLSAVGKIYIRHPEFENERLDETPLDTRGWVLQEKLLSPRVLYYGAEQMYWECRQASVRQDGKFYNDSRGGVNETRWKEKLDIFATYRSIWPWKYRYKASDLTDVSFERATRMQQWYCLVEEYTMRRLTFDNDRLPAIAGIAKEWAKSTGLFYIAGLWREDLPAGLLWYRHGSIGEPSISDILPSWSWARYIGRISFQASMGQAFAVSDYSCEFLNLFFRPSSALGNYGEVLGAALELRGRILPVLQTTRTSLGRDSVVIPYLIGHGGEEVGKAIFDQFVPQFTELFVLLLHKSAGLVLTTMEHKKSTFLRVGYVDMKMGDSLFGIPGASSLFHHLEAQTVYLV</sequence>